<dbReference type="Gene3D" id="3.90.550.10">
    <property type="entry name" value="Spore Coat Polysaccharide Biosynthesis Protein SpsA, Chain A"/>
    <property type="match status" value="1"/>
</dbReference>
<sequence length="324" mass="38749">MVSFYRLAILCVIAIIFGVFMFFAVIWEPYCFFVKPYYSNDLSTLITSDIYTVGSSNSSSDSKDLIVMLVPSISSELIRRLELIDVNFDDNFSTNLLLLLGNDPYRFSLQYLTKRIKRKVLFLNVGVLFNLFPSGFDPCRTQTSYRVRGKWNYLMMIRFWFKHLFELPQLKNYEYIMRLDDDSKMTGHWINAFDEMRRRKAVYFANNVDIDIEEQLPGTMKLKQVTYEYLKQNHIEPKQPQVLRDAFGNNTVRNYYNNFEIIKMKFFRRKEIRHWIESIDSTNGIFHYRWGDAILRYLTFAIFAKSRQVLHRPDYNLSYCHKCP</sequence>
<evidence type="ECO:0000313" key="4">
    <source>
        <dbReference type="EMBL" id="CAF0997746.1"/>
    </source>
</evidence>
<dbReference type="GO" id="GO:0005794">
    <property type="term" value="C:Golgi apparatus"/>
    <property type="evidence" value="ECO:0007669"/>
    <property type="project" value="TreeGrafter"/>
</dbReference>
<evidence type="ECO:0000313" key="7">
    <source>
        <dbReference type="Proteomes" id="UP000663852"/>
    </source>
</evidence>
<dbReference type="GO" id="GO:0000032">
    <property type="term" value="P:cell wall mannoprotein biosynthetic process"/>
    <property type="evidence" value="ECO:0007669"/>
    <property type="project" value="TreeGrafter"/>
</dbReference>
<reference evidence="5" key="1">
    <citation type="submission" date="2021-02" db="EMBL/GenBank/DDBJ databases">
        <authorList>
            <person name="Nowell W R."/>
        </authorList>
    </citation>
    <scope>NUCLEOTIDE SEQUENCE</scope>
</reference>
<keyword evidence="3" id="KW-1133">Transmembrane helix</keyword>
<dbReference type="GO" id="GO:0000026">
    <property type="term" value="F:alpha-1,2-mannosyltransferase activity"/>
    <property type="evidence" value="ECO:0007669"/>
    <property type="project" value="TreeGrafter"/>
</dbReference>
<keyword evidence="3" id="KW-0812">Transmembrane</keyword>
<dbReference type="EMBL" id="CAJNOR010000748">
    <property type="protein sequence ID" value="CAF0997746.1"/>
    <property type="molecule type" value="Genomic_DNA"/>
</dbReference>
<dbReference type="GO" id="GO:0016020">
    <property type="term" value="C:membrane"/>
    <property type="evidence" value="ECO:0007669"/>
    <property type="project" value="InterPro"/>
</dbReference>
<keyword evidence="2" id="KW-0808">Transferase</keyword>
<evidence type="ECO:0000256" key="2">
    <source>
        <dbReference type="ARBA" id="ARBA00022679"/>
    </source>
</evidence>
<dbReference type="AlphaFoldDB" id="A0A814I132"/>
<dbReference type="Proteomes" id="UP000663852">
    <property type="component" value="Unassembled WGS sequence"/>
</dbReference>
<protein>
    <submittedName>
        <fullName evidence="5">Uncharacterized protein</fullName>
    </submittedName>
</protein>
<gene>
    <name evidence="5" type="ORF">EDS130_LOCUS15785</name>
    <name evidence="4" type="ORF">XAT740_LOCUS13037</name>
</gene>
<keyword evidence="3" id="KW-0472">Membrane</keyword>
<evidence type="ECO:0000256" key="3">
    <source>
        <dbReference type="SAM" id="Phobius"/>
    </source>
</evidence>
<dbReference type="InterPro" id="IPR002685">
    <property type="entry name" value="Glyco_trans_15"/>
</dbReference>
<proteinExistence type="inferred from homology"/>
<dbReference type="PANTHER" id="PTHR31121">
    <property type="entry name" value="ALPHA-1,2 MANNOSYLTRANSFERASE KTR1"/>
    <property type="match status" value="1"/>
</dbReference>
<organism evidence="5 7">
    <name type="scientific">Adineta ricciae</name>
    <name type="common">Rotifer</name>
    <dbReference type="NCBI Taxonomy" id="249248"/>
    <lineage>
        <taxon>Eukaryota</taxon>
        <taxon>Metazoa</taxon>
        <taxon>Spiralia</taxon>
        <taxon>Gnathifera</taxon>
        <taxon>Rotifera</taxon>
        <taxon>Eurotatoria</taxon>
        <taxon>Bdelloidea</taxon>
        <taxon>Adinetida</taxon>
        <taxon>Adinetidae</taxon>
        <taxon>Adineta</taxon>
    </lineage>
</organism>
<dbReference type="InterPro" id="IPR029044">
    <property type="entry name" value="Nucleotide-diphossugar_trans"/>
</dbReference>
<dbReference type="SUPFAM" id="SSF53448">
    <property type="entry name" value="Nucleotide-diphospho-sugar transferases"/>
    <property type="match status" value="1"/>
</dbReference>
<dbReference type="PANTHER" id="PTHR31121:SF6">
    <property type="entry name" value="ALPHA-1,2 MANNOSYLTRANSFERASE KTR1"/>
    <property type="match status" value="1"/>
</dbReference>
<evidence type="ECO:0000313" key="5">
    <source>
        <dbReference type="EMBL" id="CAF1018922.1"/>
    </source>
</evidence>
<comment type="similarity">
    <text evidence="1">Belongs to the glycosyltransferase 15 family.</text>
</comment>
<dbReference type="OrthoDB" id="439943at2759"/>
<dbReference type="Proteomes" id="UP000663828">
    <property type="component" value="Unassembled WGS sequence"/>
</dbReference>
<dbReference type="Pfam" id="PF01793">
    <property type="entry name" value="Glyco_transf_15"/>
    <property type="match status" value="1"/>
</dbReference>
<keyword evidence="6" id="KW-1185">Reference proteome</keyword>
<evidence type="ECO:0000313" key="6">
    <source>
        <dbReference type="Proteomes" id="UP000663828"/>
    </source>
</evidence>
<accession>A0A814I132</accession>
<name>A0A814I132_ADIRI</name>
<comment type="caution">
    <text evidence="5">The sequence shown here is derived from an EMBL/GenBank/DDBJ whole genome shotgun (WGS) entry which is preliminary data.</text>
</comment>
<feature type="transmembrane region" description="Helical" evidence="3">
    <location>
        <begin position="7"/>
        <end position="27"/>
    </location>
</feature>
<evidence type="ECO:0000256" key="1">
    <source>
        <dbReference type="ARBA" id="ARBA00007677"/>
    </source>
</evidence>
<dbReference type="GO" id="GO:0006487">
    <property type="term" value="P:protein N-linked glycosylation"/>
    <property type="evidence" value="ECO:0007669"/>
    <property type="project" value="TreeGrafter"/>
</dbReference>
<dbReference type="EMBL" id="CAJNOJ010000067">
    <property type="protein sequence ID" value="CAF1018922.1"/>
    <property type="molecule type" value="Genomic_DNA"/>
</dbReference>